<evidence type="ECO:0000313" key="1">
    <source>
        <dbReference type="EMBL" id="KXG32200.1"/>
    </source>
</evidence>
<dbReference type="InParanoid" id="A0A1B6Q2R3"/>
<dbReference type="Gramene" id="KXG32200">
    <property type="protein sequence ID" value="KXG32200"/>
    <property type="gene ID" value="SORBI_3003G117400"/>
</dbReference>
<accession>A0A1B6Q2R3</accession>
<gene>
    <name evidence="1" type="ORF">SORBI_3003G117400</name>
</gene>
<organism evidence="1 2">
    <name type="scientific">Sorghum bicolor</name>
    <name type="common">Sorghum</name>
    <name type="synonym">Sorghum vulgare</name>
    <dbReference type="NCBI Taxonomy" id="4558"/>
    <lineage>
        <taxon>Eukaryota</taxon>
        <taxon>Viridiplantae</taxon>
        <taxon>Streptophyta</taxon>
        <taxon>Embryophyta</taxon>
        <taxon>Tracheophyta</taxon>
        <taxon>Spermatophyta</taxon>
        <taxon>Magnoliopsida</taxon>
        <taxon>Liliopsida</taxon>
        <taxon>Poales</taxon>
        <taxon>Poaceae</taxon>
        <taxon>PACMAD clade</taxon>
        <taxon>Panicoideae</taxon>
        <taxon>Andropogonodae</taxon>
        <taxon>Andropogoneae</taxon>
        <taxon>Sorghinae</taxon>
        <taxon>Sorghum</taxon>
    </lineage>
</organism>
<protein>
    <submittedName>
        <fullName evidence="1">Uncharacterized protein</fullName>
    </submittedName>
</protein>
<reference evidence="2" key="2">
    <citation type="journal article" date="2018" name="Plant J.">
        <title>The Sorghum bicolor reference genome: improved assembly, gene annotations, a transcriptome atlas, and signatures of genome organization.</title>
        <authorList>
            <person name="McCormick R.F."/>
            <person name="Truong S.K."/>
            <person name="Sreedasyam A."/>
            <person name="Jenkins J."/>
            <person name="Shu S."/>
            <person name="Sims D."/>
            <person name="Kennedy M."/>
            <person name="Amirebrahimi M."/>
            <person name="Weers B.D."/>
            <person name="McKinley B."/>
            <person name="Mattison A."/>
            <person name="Morishige D.T."/>
            <person name="Grimwood J."/>
            <person name="Schmutz J."/>
            <person name="Mullet J.E."/>
        </authorList>
    </citation>
    <scope>NUCLEOTIDE SEQUENCE [LARGE SCALE GENOMIC DNA]</scope>
    <source>
        <strain evidence="2">cv. BTx623</strain>
    </source>
</reference>
<dbReference type="Proteomes" id="UP000000768">
    <property type="component" value="Chromosome 3"/>
</dbReference>
<feature type="non-terminal residue" evidence="1">
    <location>
        <position position="1"/>
    </location>
</feature>
<dbReference type="EMBL" id="CM000762">
    <property type="protein sequence ID" value="KXG32200.1"/>
    <property type="molecule type" value="Genomic_DNA"/>
</dbReference>
<keyword evidence="2" id="KW-1185">Reference proteome</keyword>
<proteinExistence type="predicted"/>
<dbReference type="OMA" id="EQTIHVE"/>
<reference evidence="1 2" key="1">
    <citation type="journal article" date="2009" name="Nature">
        <title>The Sorghum bicolor genome and the diversification of grasses.</title>
        <authorList>
            <person name="Paterson A.H."/>
            <person name="Bowers J.E."/>
            <person name="Bruggmann R."/>
            <person name="Dubchak I."/>
            <person name="Grimwood J."/>
            <person name="Gundlach H."/>
            <person name="Haberer G."/>
            <person name="Hellsten U."/>
            <person name="Mitros T."/>
            <person name="Poliakov A."/>
            <person name="Schmutz J."/>
            <person name="Spannagl M."/>
            <person name="Tang H."/>
            <person name="Wang X."/>
            <person name="Wicker T."/>
            <person name="Bharti A.K."/>
            <person name="Chapman J."/>
            <person name="Feltus F.A."/>
            <person name="Gowik U."/>
            <person name="Grigoriev I.V."/>
            <person name="Lyons E."/>
            <person name="Maher C.A."/>
            <person name="Martis M."/>
            <person name="Narechania A."/>
            <person name="Otillar R.P."/>
            <person name="Penning B.W."/>
            <person name="Salamov A.A."/>
            <person name="Wang Y."/>
            <person name="Zhang L."/>
            <person name="Carpita N.C."/>
            <person name="Freeling M."/>
            <person name="Gingle A.R."/>
            <person name="Hash C.T."/>
            <person name="Keller B."/>
            <person name="Klein P."/>
            <person name="Kresovich S."/>
            <person name="McCann M.C."/>
            <person name="Ming R."/>
            <person name="Peterson D.G."/>
            <person name="Mehboob-ur-Rahman"/>
            <person name="Ware D."/>
            <person name="Westhoff P."/>
            <person name="Mayer K.F."/>
            <person name="Messing J."/>
            <person name="Rokhsar D.S."/>
        </authorList>
    </citation>
    <scope>NUCLEOTIDE SEQUENCE [LARGE SCALE GENOMIC DNA]</scope>
    <source>
        <strain evidence="2">cv. BTx623</strain>
    </source>
</reference>
<evidence type="ECO:0000313" key="2">
    <source>
        <dbReference type="Proteomes" id="UP000000768"/>
    </source>
</evidence>
<dbReference type="AlphaFoldDB" id="A0A1B6Q2R3"/>
<name>A0A1B6Q2R3_SORBI</name>
<sequence>KKKRRIEDFKESQRGALDKFLKNNISTTTNLDEWTIAPVEEQTIHVEDEGPIEDNVAIDTDDNNVSDHELVFNSPTMESTRFGEEPVFTMDNY</sequence>